<protein>
    <submittedName>
        <fullName evidence="1">Uncharacterized protein</fullName>
    </submittedName>
</protein>
<organism evidence="1 2">
    <name type="scientific">Eleginops maclovinus</name>
    <name type="common">Patagonian blennie</name>
    <name type="synonym">Eleginus maclovinus</name>
    <dbReference type="NCBI Taxonomy" id="56733"/>
    <lineage>
        <taxon>Eukaryota</taxon>
        <taxon>Metazoa</taxon>
        <taxon>Chordata</taxon>
        <taxon>Craniata</taxon>
        <taxon>Vertebrata</taxon>
        <taxon>Euteleostomi</taxon>
        <taxon>Actinopterygii</taxon>
        <taxon>Neopterygii</taxon>
        <taxon>Teleostei</taxon>
        <taxon>Neoteleostei</taxon>
        <taxon>Acanthomorphata</taxon>
        <taxon>Eupercaria</taxon>
        <taxon>Perciformes</taxon>
        <taxon>Notothenioidei</taxon>
        <taxon>Eleginopidae</taxon>
        <taxon>Eleginops</taxon>
    </lineage>
</organism>
<dbReference type="AlphaFoldDB" id="A0AAN7WWG3"/>
<dbReference type="Proteomes" id="UP001346869">
    <property type="component" value="Unassembled WGS sequence"/>
</dbReference>
<keyword evidence="2" id="KW-1185">Reference proteome</keyword>
<sequence>MFHRATLGQRAEREESEALIRSDGCSQVASSAKELICLCLHSLPEGGRTSLLPYRGIASTRRALPGRRAACASVEL</sequence>
<reference evidence="1 2" key="2">
    <citation type="journal article" date="2023" name="Mol. Biol. Evol.">
        <title>Genomics of Secondarily Temperate Adaptation in the Only Non-Antarctic Icefish.</title>
        <authorList>
            <person name="Rivera-Colon A.G."/>
            <person name="Rayamajhi N."/>
            <person name="Minhas B.F."/>
            <person name="Madrigal G."/>
            <person name="Bilyk K.T."/>
            <person name="Yoon V."/>
            <person name="Hune M."/>
            <person name="Gregory S."/>
            <person name="Cheng C.H.C."/>
            <person name="Catchen J.M."/>
        </authorList>
    </citation>
    <scope>NUCLEOTIDE SEQUENCE [LARGE SCALE GENOMIC DNA]</scope>
    <source>
        <strain evidence="1">JMC-PN-2008</strain>
    </source>
</reference>
<accession>A0AAN7WWG3</accession>
<gene>
    <name evidence="1" type="ORF">PBY51_014327</name>
</gene>
<evidence type="ECO:0000313" key="1">
    <source>
        <dbReference type="EMBL" id="KAK5850042.1"/>
    </source>
</evidence>
<name>A0AAN7WWG3_ELEMC</name>
<evidence type="ECO:0000313" key="2">
    <source>
        <dbReference type="Proteomes" id="UP001346869"/>
    </source>
</evidence>
<proteinExistence type="predicted"/>
<reference evidence="1 2" key="1">
    <citation type="journal article" date="2023" name="Genes (Basel)">
        <title>Chromosome-Level Genome Assembly and Circadian Gene Repertoire of the Patagonia Blennie Eleginops maclovinus-The Closest Ancestral Proxy of Antarctic Cryonotothenioids.</title>
        <authorList>
            <person name="Cheng C.C."/>
            <person name="Rivera-Colon A.G."/>
            <person name="Minhas B.F."/>
            <person name="Wilson L."/>
            <person name="Rayamajhi N."/>
            <person name="Vargas-Chacoff L."/>
            <person name="Catchen J.M."/>
        </authorList>
    </citation>
    <scope>NUCLEOTIDE SEQUENCE [LARGE SCALE GENOMIC DNA]</scope>
    <source>
        <strain evidence="1">JMC-PN-2008</strain>
    </source>
</reference>
<comment type="caution">
    <text evidence="1">The sequence shown here is derived from an EMBL/GenBank/DDBJ whole genome shotgun (WGS) entry which is preliminary data.</text>
</comment>
<dbReference type="EMBL" id="JAUZQC010000023">
    <property type="protein sequence ID" value="KAK5850042.1"/>
    <property type="molecule type" value="Genomic_DNA"/>
</dbReference>